<evidence type="ECO:0000313" key="18">
    <source>
        <dbReference type="Proteomes" id="UP000476176"/>
    </source>
</evidence>
<accession>A0A6A3SND5</accession>
<evidence type="ECO:0000313" key="13">
    <source>
        <dbReference type="Proteomes" id="UP000437068"/>
    </source>
</evidence>
<evidence type="ECO:0000313" key="14">
    <source>
        <dbReference type="Proteomes" id="UP000440367"/>
    </source>
</evidence>
<evidence type="ECO:0000313" key="17">
    <source>
        <dbReference type="Proteomes" id="UP000460718"/>
    </source>
</evidence>
<evidence type="ECO:0000313" key="4">
    <source>
        <dbReference type="EMBL" id="KAE9121362.1"/>
    </source>
</evidence>
<evidence type="ECO:0000313" key="1">
    <source>
        <dbReference type="EMBL" id="KAE8941516.1"/>
    </source>
</evidence>
<proteinExistence type="predicted"/>
<evidence type="ECO:0000313" key="7">
    <source>
        <dbReference type="EMBL" id="KAE9241438.1"/>
    </source>
</evidence>
<sequence>MDESLSSVDQFLRDNGFSLSGLVPQELVYTRQALVHLGRIQHCPHWKIGFFAVPYHLRLVTQLGVTAPRQH</sequence>
<dbReference type="Proteomes" id="UP000440732">
    <property type="component" value="Unassembled WGS sequence"/>
</dbReference>
<dbReference type="EMBL" id="QXGE01000297">
    <property type="protein sequence ID" value="KAE9316867.1"/>
    <property type="molecule type" value="Genomic_DNA"/>
</dbReference>
<reference evidence="11 12" key="1">
    <citation type="submission" date="2018-08" db="EMBL/GenBank/DDBJ databases">
        <title>Genomic investigation of the strawberry pathogen Phytophthora fragariae indicates pathogenicity is determined by transcriptional variation in three key races.</title>
        <authorList>
            <person name="Adams T.M."/>
            <person name="Armitage A.D."/>
            <person name="Sobczyk M.K."/>
            <person name="Bates H.J."/>
            <person name="Dunwell J.M."/>
            <person name="Nellist C.F."/>
            <person name="Harrison R.J."/>
        </authorList>
    </citation>
    <scope>NUCLEOTIDE SEQUENCE [LARGE SCALE GENOMIC DNA]</scope>
    <source>
        <strain evidence="10 13">A4</strain>
        <strain evidence="8 14">BC-1</strain>
        <strain evidence="7 18">BC-23</strain>
        <strain evidence="6 12">NOV-27</strain>
        <strain evidence="5 15">NOV-5</strain>
        <strain evidence="3 16">NOV-71</strain>
        <strain evidence="9 19">NOV-77</strain>
        <strain evidence="1 11">NOV-9</strain>
        <strain evidence="4 20">ONT-3</strain>
        <strain evidence="2 17">SCRP245</strain>
    </source>
</reference>
<name>A0A6A3SND5_9STRA</name>
<dbReference type="Proteomes" id="UP000486351">
    <property type="component" value="Unassembled WGS sequence"/>
</dbReference>
<evidence type="ECO:0000313" key="10">
    <source>
        <dbReference type="EMBL" id="KAE9316867.1"/>
    </source>
</evidence>
<dbReference type="Proteomes" id="UP000441208">
    <property type="component" value="Unassembled WGS sequence"/>
</dbReference>
<protein>
    <submittedName>
        <fullName evidence="3">Uncharacterized protein</fullName>
    </submittedName>
</protein>
<evidence type="ECO:0000313" key="6">
    <source>
        <dbReference type="EMBL" id="KAE9219200.1"/>
    </source>
</evidence>
<evidence type="ECO:0000313" key="19">
    <source>
        <dbReference type="Proteomes" id="UP000486351"/>
    </source>
</evidence>
<comment type="caution">
    <text evidence="3">The sequence shown here is derived from an EMBL/GenBank/DDBJ whole genome shotgun (WGS) entry which is preliminary data.</text>
</comment>
<evidence type="ECO:0000313" key="2">
    <source>
        <dbReference type="EMBL" id="KAE9016971.1"/>
    </source>
</evidence>
<evidence type="ECO:0000313" key="15">
    <source>
        <dbReference type="Proteomes" id="UP000440732"/>
    </source>
</evidence>
<dbReference type="Proteomes" id="UP000460718">
    <property type="component" value="Unassembled WGS sequence"/>
</dbReference>
<evidence type="ECO:0000313" key="12">
    <source>
        <dbReference type="Proteomes" id="UP000433483"/>
    </source>
</evidence>
<dbReference type="EMBL" id="QXGC01000297">
    <property type="protein sequence ID" value="KAE9241438.1"/>
    <property type="molecule type" value="Genomic_DNA"/>
</dbReference>
<evidence type="ECO:0000313" key="5">
    <source>
        <dbReference type="EMBL" id="KAE9148188.1"/>
    </source>
</evidence>
<evidence type="ECO:0000313" key="8">
    <source>
        <dbReference type="EMBL" id="KAE9241669.1"/>
    </source>
</evidence>
<dbReference type="EMBL" id="QXFZ01000341">
    <property type="protein sequence ID" value="KAE9120262.1"/>
    <property type="molecule type" value="Genomic_DNA"/>
</dbReference>
<keyword evidence="12" id="KW-1185">Reference proteome</keyword>
<evidence type="ECO:0000313" key="3">
    <source>
        <dbReference type="EMBL" id="KAE9120262.1"/>
    </source>
</evidence>
<evidence type="ECO:0000313" key="20">
    <source>
        <dbReference type="Proteomes" id="UP000488956"/>
    </source>
</evidence>
<dbReference type="Proteomes" id="UP000440367">
    <property type="component" value="Unassembled WGS sequence"/>
</dbReference>
<dbReference type="Proteomes" id="UP000476176">
    <property type="component" value="Unassembled WGS sequence"/>
</dbReference>
<dbReference type="EMBL" id="QXGF01000357">
    <property type="protein sequence ID" value="KAE8941516.1"/>
    <property type="molecule type" value="Genomic_DNA"/>
</dbReference>
<evidence type="ECO:0000313" key="16">
    <source>
        <dbReference type="Proteomes" id="UP000441208"/>
    </source>
</evidence>
<evidence type="ECO:0000313" key="9">
    <source>
        <dbReference type="EMBL" id="KAE9309345.1"/>
    </source>
</evidence>
<dbReference type="AlphaFoldDB" id="A0A6A3SND5"/>
<dbReference type="EMBL" id="QXGD01000370">
    <property type="protein sequence ID" value="KAE9241669.1"/>
    <property type="molecule type" value="Genomic_DNA"/>
</dbReference>
<gene>
    <name evidence="10" type="ORF">PF001_g7105</name>
    <name evidence="8" type="ORF">PF002_g9130</name>
    <name evidence="7" type="ORF">PF004_g7060</name>
    <name evidence="6" type="ORF">PF005_g7952</name>
    <name evidence="5" type="ORF">PF006_g7192</name>
    <name evidence="3" type="ORF">PF007_g8223</name>
    <name evidence="9" type="ORF">PF008_g20722</name>
    <name evidence="1" type="ORF">PF009_g8697</name>
    <name evidence="4" type="ORF">PF010_g7149</name>
    <name evidence="2" type="ORF">PF011_g6887</name>
</gene>
<dbReference type="Proteomes" id="UP000488956">
    <property type="component" value="Unassembled WGS sequence"/>
</dbReference>
<dbReference type="EMBL" id="QXFW01000298">
    <property type="protein sequence ID" value="KAE9016971.1"/>
    <property type="molecule type" value="Genomic_DNA"/>
</dbReference>
<dbReference type="Proteomes" id="UP000429523">
    <property type="component" value="Unassembled WGS sequence"/>
</dbReference>
<dbReference type="EMBL" id="QXGA01000304">
    <property type="protein sequence ID" value="KAE9148188.1"/>
    <property type="molecule type" value="Genomic_DNA"/>
</dbReference>
<dbReference type="EMBL" id="QXGB01000329">
    <property type="protein sequence ID" value="KAE9219200.1"/>
    <property type="molecule type" value="Genomic_DNA"/>
</dbReference>
<evidence type="ECO:0000313" key="11">
    <source>
        <dbReference type="Proteomes" id="UP000429523"/>
    </source>
</evidence>
<dbReference type="EMBL" id="QXFY01001793">
    <property type="protein sequence ID" value="KAE9309345.1"/>
    <property type="molecule type" value="Genomic_DNA"/>
</dbReference>
<dbReference type="Proteomes" id="UP000437068">
    <property type="component" value="Unassembled WGS sequence"/>
</dbReference>
<dbReference type="EMBL" id="QXFX01000300">
    <property type="protein sequence ID" value="KAE9121362.1"/>
    <property type="molecule type" value="Genomic_DNA"/>
</dbReference>
<organism evidence="3 16">
    <name type="scientific">Phytophthora fragariae</name>
    <dbReference type="NCBI Taxonomy" id="53985"/>
    <lineage>
        <taxon>Eukaryota</taxon>
        <taxon>Sar</taxon>
        <taxon>Stramenopiles</taxon>
        <taxon>Oomycota</taxon>
        <taxon>Peronosporomycetes</taxon>
        <taxon>Peronosporales</taxon>
        <taxon>Peronosporaceae</taxon>
        <taxon>Phytophthora</taxon>
    </lineage>
</organism>
<dbReference type="Proteomes" id="UP000433483">
    <property type="component" value="Unassembled WGS sequence"/>
</dbReference>